<sequence length="202" mass="23271">RVKVTITEDLAHVWVTADHHFANGNIIGFCDRPFENILDMDQTLIDNWNEVVRPQDLIIHLGDFTLGEGKQAQFYFSQLNGDICILSYPWHHDQRWLKTGLPLKSKSGFDVRLWPSMVVLEVPELGKNGYPLAITLCHYPMAQWDRNHHGAWHLHGHSHGNYRHTSEDDYGNVALDIGVDCQHYYPINLGGVLDIMYVRGWT</sequence>
<dbReference type="EMBL" id="LAZR01008742">
    <property type="protein sequence ID" value="KKM76812.1"/>
    <property type="molecule type" value="Genomic_DNA"/>
</dbReference>
<evidence type="ECO:0008006" key="2">
    <source>
        <dbReference type="Google" id="ProtNLM"/>
    </source>
</evidence>
<accession>A0A0F9N5Y4</accession>
<dbReference type="AlphaFoldDB" id="A0A0F9N5Y4"/>
<comment type="caution">
    <text evidence="1">The sequence shown here is derived from an EMBL/GenBank/DDBJ whole genome shotgun (WGS) entry which is preliminary data.</text>
</comment>
<evidence type="ECO:0000313" key="1">
    <source>
        <dbReference type="EMBL" id="KKM76812.1"/>
    </source>
</evidence>
<dbReference type="Gene3D" id="3.60.21.10">
    <property type="match status" value="1"/>
</dbReference>
<name>A0A0F9N5Y4_9ZZZZ</name>
<gene>
    <name evidence="1" type="ORF">LCGC14_1376330</name>
</gene>
<feature type="non-terminal residue" evidence="1">
    <location>
        <position position="1"/>
    </location>
</feature>
<reference evidence="1" key="1">
    <citation type="journal article" date="2015" name="Nature">
        <title>Complex archaea that bridge the gap between prokaryotes and eukaryotes.</title>
        <authorList>
            <person name="Spang A."/>
            <person name="Saw J.H."/>
            <person name="Jorgensen S.L."/>
            <person name="Zaremba-Niedzwiedzka K."/>
            <person name="Martijn J."/>
            <person name="Lind A.E."/>
            <person name="van Eijk R."/>
            <person name="Schleper C."/>
            <person name="Guy L."/>
            <person name="Ettema T.J."/>
        </authorList>
    </citation>
    <scope>NUCLEOTIDE SEQUENCE</scope>
</reference>
<dbReference type="InterPro" id="IPR029052">
    <property type="entry name" value="Metallo-depent_PP-like"/>
</dbReference>
<protein>
    <recommendedName>
        <fullName evidence="2">Calcineurin-like phosphoesterase domain-containing protein</fullName>
    </recommendedName>
</protein>
<organism evidence="1">
    <name type="scientific">marine sediment metagenome</name>
    <dbReference type="NCBI Taxonomy" id="412755"/>
    <lineage>
        <taxon>unclassified sequences</taxon>
        <taxon>metagenomes</taxon>
        <taxon>ecological metagenomes</taxon>
    </lineage>
</organism>
<proteinExistence type="predicted"/>
<dbReference type="SUPFAM" id="SSF56300">
    <property type="entry name" value="Metallo-dependent phosphatases"/>
    <property type="match status" value="1"/>
</dbReference>